<keyword evidence="2" id="KW-1185">Reference proteome</keyword>
<sequence>MSTLPTEIVTEIFITTQAITYNPNEPTSTLKLWLPLTHVSRHWRAIALECPQLWRTIYLLPEAAVKEFLLRSKRASLFVQISHISPVEDRQPLPSLHGPIAPILTQGSRIQHLALHGLDPSSFNQVLPHLQIASAPRLETLSIICWKATDHINIPDGLDFFRSATPNLRTLSLCHCHLIPQSSLFMNDLTTLDVAYCPIASTTIWLNILRQIPHLSHLSIRSCFTDTPGDQYTPIPPESDAIPLIHLSKLVIEGSWLQADLDFLAHITYPSCSHLQFRSDTGLSASMPQHTVSPLLAFLQIQSQSRLSKLAMQSATIELAESHGSGLAFAINSRTTVALRLSVREKSQRYINMDIAGLLSMDYDDTLFAELASLLASTTSIDLVLACNVSADTLRTMSYYLPHIREMSCTGLVHNALFAVLNSVRSRQADHDPPFKLLESVRMSETLLGTYQTALVDALRFRHMIGCPIKKLSFLRVGHIPEDLLPRLRPLVDQVECDPKSYTNYLQVVQENGRLCILD</sequence>
<gene>
    <name evidence="1" type="ORF">BDN72DRAFT_863923</name>
</gene>
<reference evidence="1 2" key="1">
    <citation type="journal article" date="2019" name="Nat. Ecol. Evol.">
        <title>Megaphylogeny resolves global patterns of mushroom evolution.</title>
        <authorList>
            <person name="Varga T."/>
            <person name="Krizsan K."/>
            <person name="Foldi C."/>
            <person name="Dima B."/>
            <person name="Sanchez-Garcia M."/>
            <person name="Sanchez-Ramirez S."/>
            <person name="Szollosi G.J."/>
            <person name="Szarkandi J.G."/>
            <person name="Papp V."/>
            <person name="Albert L."/>
            <person name="Andreopoulos W."/>
            <person name="Angelini C."/>
            <person name="Antonin V."/>
            <person name="Barry K.W."/>
            <person name="Bougher N.L."/>
            <person name="Buchanan P."/>
            <person name="Buyck B."/>
            <person name="Bense V."/>
            <person name="Catcheside P."/>
            <person name="Chovatia M."/>
            <person name="Cooper J."/>
            <person name="Damon W."/>
            <person name="Desjardin D."/>
            <person name="Finy P."/>
            <person name="Geml J."/>
            <person name="Haridas S."/>
            <person name="Hughes K."/>
            <person name="Justo A."/>
            <person name="Karasinski D."/>
            <person name="Kautmanova I."/>
            <person name="Kiss B."/>
            <person name="Kocsube S."/>
            <person name="Kotiranta H."/>
            <person name="LaButti K.M."/>
            <person name="Lechner B.E."/>
            <person name="Liimatainen K."/>
            <person name="Lipzen A."/>
            <person name="Lukacs Z."/>
            <person name="Mihaltcheva S."/>
            <person name="Morgado L.N."/>
            <person name="Niskanen T."/>
            <person name="Noordeloos M.E."/>
            <person name="Ohm R.A."/>
            <person name="Ortiz-Santana B."/>
            <person name="Ovrebo C."/>
            <person name="Racz N."/>
            <person name="Riley R."/>
            <person name="Savchenko A."/>
            <person name="Shiryaev A."/>
            <person name="Soop K."/>
            <person name="Spirin V."/>
            <person name="Szebenyi C."/>
            <person name="Tomsovsky M."/>
            <person name="Tulloss R.E."/>
            <person name="Uehling J."/>
            <person name="Grigoriev I.V."/>
            <person name="Vagvolgyi C."/>
            <person name="Papp T."/>
            <person name="Martin F.M."/>
            <person name="Miettinen O."/>
            <person name="Hibbett D.S."/>
            <person name="Nagy L.G."/>
        </authorList>
    </citation>
    <scope>NUCLEOTIDE SEQUENCE [LARGE SCALE GENOMIC DNA]</scope>
    <source>
        <strain evidence="1 2">NL-1719</strain>
    </source>
</reference>
<proteinExistence type="predicted"/>
<dbReference type="Proteomes" id="UP000308600">
    <property type="component" value="Unassembled WGS sequence"/>
</dbReference>
<accession>A0ACD3A582</accession>
<dbReference type="EMBL" id="ML208703">
    <property type="protein sequence ID" value="TFK61028.1"/>
    <property type="molecule type" value="Genomic_DNA"/>
</dbReference>
<name>A0ACD3A582_9AGAR</name>
<organism evidence="1 2">
    <name type="scientific">Pluteus cervinus</name>
    <dbReference type="NCBI Taxonomy" id="181527"/>
    <lineage>
        <taxon>Eukaryota</taxon>
        <taxon>Fungi</taxon>
        <taxon>Dikarya</taxon>
        <taxon>Basidiomycota</taxon>
        <taxon>Agaricomycotina</taxon>
        <taxon>Agaricomycetes</taxon>
        <taxon>Agaricomycetidae</taxon>
        <taxon>Agaricales</taxon>
        <taxon>Pluteineae</taxon>
        <taxon>Pluteaceae</taxon>
        <taxon>Pluteus</taxon>
    </lineage>
</organism>
<protein>
    <submittedName>
        <fullName evidence="1">Uncharacterized protein</fullName>
    </submittedName>
</protein>
<evidence type="ECO:0000313" key="1">
    <source>
        <dbReference type="EMBL" id="TFK61028.1"/>
    </source>
</evidence>
<evidence type="ECO:0000313" key="2">
    <source>
        <dbReference type="Proteomes" id="UP000308600"/>
    </source>
</evidence>